<dbReference type="Proteomes" id="UP001177023">
    <property type="component" value="Unassembled WGS sequence"/>
</dbReference>
<dbReference type="EMBL" id="CATQJA010002657">
    <property type="protein sequence ID" value="CAJ0579456.1"/>
    <property type="molecule type" value="Genomic_DNA"/>
</dbReference>
<evidence type="ECO:0000313" key="3">
    <source>
        <dbReference type="EMBL" id="CAJ0579456.1"/>
    </source>
</evidence>
<reference evidence="3" key="1">
    <citation type="submission" date="2023-06" db="EMBL/GenBank/DDBJ databases">
        <authorList>
            <person name="Delattre M."/>
        </authorList>
    </citation>
    <scope>NUCLEOTIDE SEQUENCE</scope>
    <source>
        <strain evidence="3">AF72</strain>
    </source>
</reference>
<dbReference type="AlphaFoldDB" id="A0AA36D2G4"/>
<feature type="region of interest" description="Disordered" evidence="1">
    <location>
        <begin position="39"/>
        <end position="66"/>
    </location>
</feature>
<name>A0AA36D2G4_9BILA</name>
<gene>
    <name evidence="3" type="ORF">MSPICULIGERA_LOCUS17672</name>
</gene>
<proteinExistence type="predicted"/>
<evidence type="ECO:0000256" key="1">
    <source>
        <dbReference type="SAM" id="MobiDB-lite"/>
    </source>
</evidence>
<protein>
    <submittedName>
        <fullName evidence="3">Uncharacterized protein</fullName>
    </submittedName>
</protein>
<comment type="caution">
    <text evidence="3">The sequence shown here is derived from an EMBL/GenBank/DDBJ whole genome shotgun (WGS) entry which is preliminary data.</text>
</comment>
<organism evidence="3 4">
    <name type="scientific">Mesorhabditis spiculigera</name>
    <dbReference type="NCBI Taxonomy" id="96644"/>
    <lineage>
        <taxon>Eukaryota</taxon>
        <taxon>Metazoa</taxon>
        <taxon>Ecdysozoa</taxon>
        <taxon>Nematoda</taxon>
        <taxon>Chromadorea</taxon>
        <taxon>Rhabditida</taxon>
        <taxon>Rhabditina</taxon>
        <taxon>Rhabditomorpha</taxon>
        <taxon>Rhabditoidea</taxon>
        <taxon>Rhabditidae</taxon>
        <taxon>Mesorhabditinae</taxon>
        <taxon>Mesorhabditis</taxon>
    </lineage>
</organism>
<evidence type="ECO:0000256" key="2">
    <source>
        <dbReference type="SAM" id="SignalP"/>
    </source>
</evidence>
<evidence type="ECO:0000313" key="4">
    <source>
        <dbReference type="Proteomes" id="UP001177023"/>
    </source>
</evidence>
<keyword evidence="4" id="KW-1185">Reference proteome</keyword>
<feature type="non-terminal residue" evidence="3">
    <location>
        <position position="1"/>
    </location>
</feature>
<feature type="signal peptide" evidence="2">
    <location>
        <begin position="1"/>
        <end position="17"/>
    </location>
</feature>
<accession>A0AA36D2G4</accession>
<sequence length="153" mass="17873">MMRHLLVLSLFLTLSTQWVIYRKGNAVKRKIVCKPEYEWDNASSSTPEPSRDSSGSGEEERSRRAASDDHILIAIRRRRDVEIDPKRKEPIIFLGQKVNVSTSFVDDGDFDIVSDYLTSDEMKMVKEQIMNTCNYLDRDRHYESITTRRRQAN</sequence>
<keyword evidence="2" id="KW-0732">Signal</keyword>
<feature type="compositionally biased region" description="Low complexity" evidence="1">
    <location>
        <begin position="43"/>
        <end position="56"/>
    </location>
</feature>
<feature type="chain" id="PRO_5041257870" evidence="2">
    <location>
        <begin position="18"/>
        <end position="153"/>
    </location>
</feature>